<name>A0A8J6BAW1_9EUKA</name>
<evidence type="ECO:0000256" key="2">
    <source>
        <dbReference type="ARBA" id="ARBA00022840"/>
    </source>
</evidence>
<keyword evidence="5" id="KW-0347">Helicase</keyword>
<dbReference type="PRINTS" id="PR01657">
    <property type="entry name" value="MCMFAMILY"/>
</dbReference>
<proteinExistence type="inferred from homology"/>
<dbReference type="PROSITE" id="PS50051">
    <property type="entry name" value="MCM_2"/>
    <property type="match status" value="1"/>
</dbReference>
<dbReference type="GO" id="GO:0042555">
    <property type="term" value="C:MCM complex"/>
    <property type="evidence" value="ECO:0007669"/>
    <property type="project" value="InterPro"/>
</dbReference>
<organism evidence="7 8">
    <name type="scientific">Carpediemonas membranifera</name>
    <dbReference type="NCBI Taxonomy" id="201153"/>
    <lineage>
        <taxon>Eukaryota</taxon>
        <taxon>Metamonada</taxon>
        <taxon>Carpediemonas-like organisms</taxon>
        <taxon>Carpediemonas</taxon>
    </lineage>
</organism>
<dbReference type="GO" id="GO:0005524">
    <property type="term" value="F:ATP binding"/>
    <property type="evidence" value="ECO:0007669"/>
    <property type="project" value="UniProtKB-KW"/>
</dbReference>
<dbReference type="Gene3D" id="2.20.28.10">
    <property type="match status" value="1"/>
</dbReference>
<dbReference type="InterPro" id="IPR012340">
    <property type="entry name" value="NA-bd_OB-fold"/>
</dbReference>
<dbReference type="AlphaFoldDB" id="A0A8J6BAW1"/>
<evidence type="ECO:0000256" key="3">
    <source>
        <dbReference type="ARBA" id="ARBA00023306"/>
    </source>
</evidence>
<comment type="function">
    <text evidence="5">Acts as component of the MCM2-7 complex (MCM complex) which is the replicative helicase essential for 'once per cell cycle' DNA replication initiation and elongation in eukaryotic cells. The active ATPase sites in the MCM2-7 ring are formed through the interaction surfaces of two neighboring subunits such that a critical structure of a conserved arginine finger motif is provided in trans relative to the ATP-binding site of the Walker A box of the adjacent subunit. The six ATPase active sites, however, are likely to contribute differentially to the complex helicase activity.</text>
</comment>
<dbReference type="SMART" id="SM00382">
    <property type="entry name" value="AAA"/>
    <property type="match status" value="1"/>
</dbReference>
<dbReference type="Proteomes" id="UP000717585">
    <property type="component" value="Unassembled WGS sequence"/>
</dbReference>
<evidence type="ECO:0000256" key="4">
    <source>
        <dbReference type="RuleBase" id="RU004070"/>
    </source>
</evidence>
<dbReference type="InterPro" id="IPR001208">
    <property type="entry name" value="MCM_dom"/>
</dbReference>
<keyword evidence="5" id="KW-0539">Nucleus</keyword>
<dbReference type="PANTHER" id="PTHR11630">
    <property type="entry name" value="DNA REPLICATION LICENSING FACTOR MCM FAMILY MEMBER"/>
    <property type="match status" value="1"/>
</dbReference>
<accession>A0A8J6BAW1</accession>
<sequence length="750" mass="83401">MSARPGKNALPRESHEEDLVLALLSESRRDDRLFVTDFRGNTGSELQGTVFIKLDDLDRIVEAIESKPMNMKDDDDRILSTNRSLHDLVRRIESNVERYSRIFAQVIHEKIVGLPPQARPEFAEQTRRFQVRFVTREASSVTPIINVRSSRIGQLIKVRGVVTHATQSVPKARVICYQCSNCTKSIYEIVERQDHQPLESCDSAECIRAKKSGTLTMNTSESLFVPAQHIRIQQLSAEVKQGNVPISITVHMVGEGITRSCNPGDIVTLEGVYIPILYEGGRQFQRGLLNDTAILAHRVVKEKTQLLHAEVDAANIAMKLKHKGSVEAFKMLSSSIAPKIIGHENVKKALLLQLIGGVERTRSDRTVIRGDLNVCLMGDPGCGKSQILKYVAQIAPRGVYTSGKSSSGVGLTAAVVRDPMTRQFTLEGGALVLADQGVCCIDEFDKMDDGDRGSIYEAMEQQRVSVAKGGLVTTLNARASIVAAANPAWGKYDVTKSTAENINLPPAMLSRFDLLFLIIDDQGEEETMDLARAILSGAVDDSYKKSTLSLEEMRHFLRIAKLFKPHMDWGTGAALPAEAARIRDYYLACKADDVEQNDYKDVFTSYRMLQSLSRLAMAHAKLRMTLKYFSDPENETLPEPEDEQTSATVSKTDVEEAIRLMKVSRESFTRTKKRRSGRTIASPDEVKQMIVRILEDNGSMKRDELIKLTCSRLRGAKADKVSALIKSWAIGGALEKRGEDISLPDEDEEM</sequence>
<keyword evidence="2 4" id="KW-0067">ATP-binding</keyword>
<dbReference type="Pfam" id="PF17207">
    <property type="entry name" value="MCM_OB"/>
    <property type="match status" value="1"/>
</dbReference>
<keyword evidence="5" id="KW-0378">Hydrolase</keyword>
<dbReference type="PROSITE" id="PS00847">
    <property type="entry name" value="MCM_1"/>
    <property type="match status" value="1"/>
</dbReference>
<dbReference type="Gene3D" id="2.40.50.140">
    <property type="entry name" value="Nucleic acid-binding proteins"/>
    <property type="match status" value="1"/>
</dbReference>
<keyword evidence="5" id="KW-0235">DNA replication</keyword>
<dbReference type="PRINTS" id="PR01663">
    <property type="entry name" value="MCMPROTEIN7"/>
</dbReference>
<dbReference type="GO" id="GO:0006270">
    <property type="term" value="P:DNA replication initiation"/>
    <property type="evidence" value="ECO:0007669"/>
    <property type="project" value="InterPro"/>
</dbReference>
<dbReference type="SMART" id="SM00350">
    <property type="entry name" value="MCM"/>
    <property type="match status" value="1"/>
</dbReference>
<keyword evidence="3 5" id="KW-0131">Cell cycle</keyword>
<dbReference type="InterPro" id="IPR033762">
    <property type="entry name" value="MCM_OB"/>
</dbReference>
<dbReference type="SUPFAM" id="SSF50249">
    <property type="entry name" value="Nucleic acid-binding proteins"/>
    <property type="match status" value="1"/>
</dbReference>
<dbReference type="InterPro" id="IPR008050">
    <property type="entry name" value="MCM7"/>
</dbReference>
<comment type="subcellular location">
    <subcellularLocation>
        <location evidence="5">Nucleus</location>
    </subcellularLocation>
</comment>
<dbReference type="GO" id="GO:0000727">
    <property type="term" value="P:double-strand break repair via break-induced replication"/>
    <property type="evidence" value="ECO:0007669"/>
    <property type="project" value="TreeGrafter"/>
</dbReference>
<dbReference type="Gene3D" id="3.40.50.300">
    <property type="entry name" value="P-loop containing nucleotide triphosphate hydrolases"/>
    <property type="match status" value="1"/>
</dbReference>
<evidence type="ECO:0000256" key="5">
    <source>
        <dbReference type="RuleBase" id="RU365012"/>
    </source>
</evidence>
<dbReference type="GO" id="GO:0017116">
    <property type="term" value="F:single-stranded DNA helicase activity"/>
    <property type="evidence" value="ECO:0007669"/>
    <property type="project" value="TreeGrafter"/>
</dbReference>
<keyword evidence="4" id="KW-0238">DNA-binding</keyword>
<dbReference type="Pfam" id="PF00493">
    <property type="entry name" value="MCM"/>
    <property type="match status" value="1"/>
</dbReference>
<feature type="domain" description="MCM C-terminal AAA(+) ATPase" evidence="6">
    <location>
        <begin position="328"/>
        <end position="534"/>
    </location>
</feature>
<evidence type="ECO:0000313" key="7">
    <source>
        <dbReference type="EMBL" id="KAG9396422.1"/>
    </source>
</evidence>
<evidence type="ECO:0000259" key="6">
    <source>
        <dbReference type="PROSITE" id="PS50051"/>
    </source>
</evidence>
<dbReference type="EC" id="3.6.4.12" evidence="5"/>
<dbReference type="InterPro" id="IPR018525">
    <property type="entry name" value="MCM_CS"/>
</dbReference>
<dbReference type="GO" id="GO:0005634">
    <property type="term" value="C:nucleus"/>
    <property type="evidence" value="ECO:0007669"/>
    <property type="project" value="UniProtKB-SubCell"/>
</dbReference>
<dbReference type="EMBL" id="JAHDYR010000006">
    <property type="protein sequence ID" value="KAG9396422.1"/>
    <property type="molecule type" value="Genomic_DNA"/>
</dbReference>
<reference evidence="7" key="1">
    <citation type="submission" date="2021-05" db="EMBL/GenBank/DDBJ databases">
        <title>A free-living protist that lacks canonical eukaryotic 1 DNA replication and segregation systems.</title>
        <authorList>
            <person name="Salas-Leiva D.E."/>
            <person name="Tromer E.C."/>
            <person name="Curtis B.A."/>
            <person name="Jerlstrom-Hultqvist J."/>
            <person name="Kolisko M."/>
            <person name="Yi Z."/>
            <person name="Salas-Leiva J.S."/>
            <person name="Gallot-Lavallee L."/>
            <person name="Kops G.J.P.L."/>
            <person name="Archibald J.M."/>
            <person name="Simpson A.G.B."/>
            <person name="Roger A.J."/>
        </authorList>
    </citation>
    <scope>NUCLEOTIDE SEQUENCE</scope>
    <source>
        <strain evidence="7">BICM</strain>
    </source>
</reference>
<dbReference type="InterPro" id="IPR031327">
    <property type="entry name" value="MCM"/>
</dbReference>
<protein>
    <recommendedName>
        <fullName evidence="5">DNA replication licensing factor MCM7</fullName>
        <ecNumber evidence="5">3.6.4.12</ecNumber>
    </recommendedName>
</protein>
<dbReference type="InterPro" id="IPR003593">
    <property type="entry name" value="AAA+_ATPase"/>
</dbReference>
<dbReference type="OrthoDB" id="3207464at2759"/>
<keyword evidence="1 4" id="KW-0547">Nucleotide-binding</keyword>
<dbReference type="InterPro" id="IPR027417">
    <property type="entry name" value="P-loop_NTPase"/>
</dbReference>
<comment type="caution">
    <text evidence="7">The sequence shown here is derived from an EMBL/GenBank/DDBJ whole genome shotgun (WGS) entry which is preliminary data.</text>
</comment>
<evidence type="ECO:0000313" key="8">
    <source>
        <dbReference type="Proteomes" id="UP000717585"/>
    </source>
</evidence>
<dbReference type="GO" id="GO:0006271">
    <property type="term" value="P:DNA strand elongation involved in DNA replication"/>
    <property type="evidence" value="ECO:0007669"/>
    <property type="project" value="TreeGrafter"/>
</dbReference>
<comment type="catalytic activity">
    <reaction evidence="5">
        <text>ATP + H2O = ADP + phosphate + H(+)</text>
        <dbReference type="Rhea" id="RHEA:13065"/>
        <dbReference type="ChEBI" id="CHEBI:15377"/>
        <dbReference type="ChEBI" id="CHEBI:15378"/>
        <dbReference type="ChEBI" id="CHEBI:30616"/>
        <dbReference type="ChEBI" id="CHEBI:43474"/>
        <dbReference type="ChEBI" id="CHEBI:456216"/>
        <dbReference type="EC" id="3.6.4.12"/>
    </reaction>
</comment>
<comment type="similarity">
    <text evidence="4">Belongs to the MCM family.</text>
</comment>
<dbReference type="GO" id="GO:0003697">
    <property type="term" value="F:single-stranded DNA binding"/>
    <property type="evidence" value="ECO:0007669"/>
    <property type="project" value="TreeGrafter"/>
</dbReference>
<keyword evidence="8" id="KW-1185">Reference proteome</keyword>
<evidence type="ECO:0000256" key="1">
    <source>
        <dbReference type="ARBA" id="ARBA00022741"/>
    </source>
</evidence>
<dbReference type="PANTHER" id="PTHR11630:SF26">
    <property type="entry name" value="DNA REPLICATION LICENSING FACTOR MCM7"/>
    <property type="match status" value="1"/>
</dbReference>
<gene>
    <name evidence="5" type="primary">MCM7</name>
    <name evidence="7" type="ORF">J8273_2153</name>
</gene>
<dbReference type="SUPFAM" id="SSF52540">
    <property type="entry name" value="P-loop containing nucleoside triphosphate hydrolases"/>
    <property type="match status" value="1"/>
</dbReference>
<dbReference type="GO" id="GO:0016787">
    <property type="term" value="F:hydrolase activity"/>
    <property type="evidence" value="ECO:0007669"/>
    <property type="project" value="UniProtKB-KW"/>
</dbReference>